<dbReference type="Pfam" id="PF02075">
    <property type="entry name" value="RuvC"/>
    <property type="match status" value="1"/>
</dbReference>
<comment type="function">
    <text evidence="13">The RuvA-RuvB-RuvC complex processes Holliday junction (HJ) DNA during genetic recombination and DNA repair. Endonuclease that resolves HJ intermediates. Cleaves cruciform DNA by making single-stranded nicks across the HJ at symmetrical positions within the homologous arms, yielding a 5'-phosphate and a 3'-hydroxyl group; requires a central core of homology in the junction. The consensus cleavage sequence is 5'-(A/T)TT(C/G)-3'. Cleavage occurs on the 3'-side of the TT dinucleotide at the point of strand exchange. HJ branch migration catalyzed by RuvA-RuvB allows RuvC to scan DNA until it finds its consensus sequence, where it cleaves and resolves the cruciform DNA.</text>
</comment>
<protein>
    <recommendedName>
        <fullName evidence="13 14">Crossover junction endodeoxyribonuclease RuvC</fullName>
        <ecNumber evidence="13 14">3.1.21.10</ecNumber>
    </recommendedName>
    <alternativeName>
        <fullName evidence="13">Holliday junction nuclease RuvC</fullName>
    </alternativeName>
    <alternativeName>
        <fullName evidence="13">Holliday junction resolvase RuvC</fullName>
    </alternativeName>
</protein>
<dbReference type="FunFam" id="3.30.420.10:FF:000002">
    <property type="entry name" value="Crossover junction endodeoxyribonuclease RuvC"/>
    <property type="match status" value="1"/>
</dbReference>
<keyword evidence="4 13" id="KW-0479">Metal-binding</keyword>
<dbReference type="InterPro" id="IPR002176">
    <property type="entry name" value="X-over_junc_endoDNase_RuvC"/>
</dbReference>
<feature type="binding site" evidence="13">
    <location>
        <position position="67"/>
    </location>
    <ligand>
        <name>Mg(2+)</name>
        <dbReference type="ChEBI" id="CHEBI:18420"/>
        <label>2</label>
    </ligand>
</feature>
<evidence type="ECO:0000256" key="7">
    <source>
        <dbReference type="ARBA" id="ARBA00022801"/>
    </source>
</evidence>
<dbReference type="Gene3D" id="3.30.420.10">
    <property type="entry name" value="Ribonuclease H-like superfamily/Ribonuclease H"/>
    <property type="match status" value="1"/>
</dbReference>
<evidence type="ECO:0000256" key="1">
    <source>
        <dbReference type="ARBA" id="ARBA00009518"/>
    </source>
</evidence>
<dbReference type="InterPro" id="IPR012337">
    <property type="entry name" value="RNaseH-like_sf"/>
</dbReference>
<dbReference type="GO" id="GO:0008821">
    <property type="term" value="F:crossover junction DNA endonuclease activity"/>
    <property type="evidence" value="ECO:0007669"/>
    <property type="project" value="UniProtKB-UniRule"/>
</dbReference>
<dbReference type="Proteomes" id="UP000249229">
    <property type="component" value="Unassembled WGS sequence"/>
</dbReference>
<dbReference type="PROSITE" id="PS01321">
    <property type="entry name" value="RUVC"/>
    <property type="match status" value="1"/>
</dbReference>
<dbReference type="PANTHER" id="PTHR30194:SF3">
    <property type="entry name" value="CROSSOVER JUNCTION ENDODEOXYRIBONUCLEASE RUVC"/>
    <property type="match status" value="1"/>
</dbReference>
<dbReference type="SUPFAM" id="SSF53098">
    <property type="entry name" value="Ribonuclease H-like"/>
    <property type="match status" value="1"/>
</dbReference>
<dbReference type="GO" id="GO:0048476">
    <property type="term" value="C:Holliday junction resolvase complex"/>
    <property type="evidence" value="ECO:0007669"/>
    <property type="project" value="UniProtKB-UniRule"/>
</dbReference>
<keyword evidence="11 13" id="KW-0234">DNA repair</keyword>
<evidence type="ECO:0000256" key="12">
    <source>
        <dbReference type="ARBA" id="ARBA00029354"/>
    </source>
</evidence>
<dbReference type="EMBL" id="QFQI01000001">
    <property type="protein sequence ID" value="PZQ62920.1"/>
    <property type="molecule type" value="Genomic_DNA"/>
</dbReference>
<comment type="subunit">
    <text evidence="13">Homodimer which binds Holliday junction (HJ) DNA. The HJ becomes 2-fold symmetrical on binding to RuvC with unstacked arms; it has a different conformation from HJ DNA in complex with RuvA. In the full resolvosome a probable DNA-RuvA(4)-RuvB(12)-RuvC(2) complex forms which resolves the HJ.</text>
</comment>
<evidence type="ECO:0000256" key="13">
    <source>
        <dbReference type="HAMAP-Rule" id="MF_00034"/>
    </source>
</evidence>
<dbReference type="GO" id="GO:0003677">
    <property type="term" value="F:DNA binding"/>
    <property type="evidence" value="ECO:0007669"/>
    <property type="project" value="UniProtKB-KW"/>
</dbReference>
<comment type="catalytic activity">
    <reaction evidence="12 13">
        <text>Endonucleolytic cleavage at a junction such as a reciprocal single-stranded crossover between two homologous DNA duplexes (Holliday junction).</text>
        <dbReference type="EC" id="3.1.21.10"/>
    </reaction>
</comment>
<evidence type="ECO:0000256" key="3">
    <source>
        <dbReference type="ARBA" id="ARBA00022722"/>
    </source>
</evidence>
<comment type="caution">
    <text evidence="15">The sequence shown here is derived from an EMBL/GenBank/DDBJ whole genome shotgun (WGS) entry which is preliminary data.</text>
</comment>
<feature type="active site" evidence="13">
    <location>
        <position position="67"/>
    </location>
</feature>
<keyword evidence="2 13" id="KW-0963">Cytoplasm</keyword>
<sequence length="168" mass="17266">MLILGLDPGLGTTGWGVIRAQGNRLSHVGNGQIRTDPSMPLPRRLANLYAALLDVLRAERPDEAAVEEVLGNTNAQSTLKLGQARGVVLLAASGAGLTIGEYHPSTVKKAVVGTGGAEKRQIQAMMAVLLPGAKLAGPDAADALAVAICHAHHVASAQGMMRRARAGA</sequence>
<feature type="binding site" evidence="13">
    <location>
        <position position="7"/>
    </location>
    <ligand>
        <name>Mg(2+)</name>
        <dbReference type="ChEBI" id="CHEBI:18420"/>
        <label>1</label>
    </ligand>
</feature>
<dbReference type="CDD" id="cd16962">
    <property type="entry name" value="RuvC"/>
    <property type="match status" value="1"/>
</dbReference>
<feature type="active site" evidence="13">
    <location>
        <position position="7"/>
    </location>
</feature>
<dbReference type="PRINTS" id="PR00696">
    <property type="entry name" value="RSOLVASERUVC"/>
</dbReference>
<organism evidence="15 16">
    <name type="scientific">Sphingomonas taxi</name>
    <dbReference type="NCBI Taxonomy" id="1549858"/>
    <lineage>
        <taxon>Bacteria</taxon>
        <taxon>Pseudomonadati</taxon>
        <taxon>Pseudomonadota</taxon>
        <taxon>Alphaproteobacteria</taxon>
        <taxon>Sphingomonadales</taxon>
        <taxon>Sphingomonadaceae</taxon>
        <taxon>Sphingomonas</taxon>
    </lineage>
</organism>
<dbReference type="NCBIfam" id="TIGR00228">
    <property type="entry name" value="ruvC"/>
    <property type="match status" value="1"/>
</dbReference>
<evidence type="ECO:0000256" key="5">
    <source>
        <dbReference type="ARBA" id="ARBA00022759"/>
    </source>
</evidence>
<evidence type="ECO:0000256" key="4">
    <source>
        <dbReference type="ARBA" id="ARBA00022723"/>
    </source>
</evidence>
<evidence type="ECO:0000256" key="9">
    <source>
        <dbReference type="ARBA" id="ARBA00023125"/>
    </source>
</evidence>
<dbReference type="GO" id="GO:0009432">
    <property type="term" value="P:SOS response"/>
    <property type="evidence" value="ECO:0007669"/>
    <property type="project" value="UniProtKB-ARBA"/>
</dbReference>
<dbReference type="InterPro" id="IPR020563">
    <property type="entry name" value="X-over_junc_endoDNase_Mg_BS"/>
</dbReference>
<dbReference type="PANTHER" id="PTHR30194">
    <property type="entry name" value="CROSSOVER JUNCTION ENDODEOXYRIBONUCLEASE RUVC"/>
    <property type="match status" value="1"/>
</dbReference>
<gene>
    <name evidence="13" type="primary">ruvC</name>
    <name evidence="15" type="ORF">DI544_01635</name>
</gene>
<evidence type="ECO:0000313" key="15">
    <source>
        <dbReference type="EMBL" id="PZQ62920.1"/>
    </source>
</evidence>
<keyword evidence="3 13" id="KW-0540">Nuclease</keyword>
<keyword evidence="8 13" id="KW-0460">Magnesium</keyword>
<comment type="similarity">
    <text evidence="1 13">Belongs to the RuvC family.</text>
</comment>
<keyword evidence="9 13" id="KW-0238">DNA-binding</keyword>
<keyword evidence="10 13" id="KW-0233">DNA recombination</keyword>
<dbReference type="InterPro" id="IPR036397">
    <property type="entry name" value="RNaseH_sf"/>
</dbReference>
<evidence type="ECO:0000256" key="8">
    <source>
        <dbReference type="ARBA" id="ARBA00022842"/>
    </source>
</evidence>
<dbReference type="GO" id="GO:0005737">
    <property type="term" value="C:cytoplasm"/>
    <property type="evidence" value="ECO:0007669"/>
    <property type="project" value="UniProtKB-SubCell"/>
</dbReference>
<feature type="binding site" evidence="13">
    <location>
        <position position="139"/>
    </location>
    <ligand>
        <name>Mg(2+)</name>
        <dbReference type="ChEBI" id="CHEBI:18420"/>
        <label>1</label>
    </ligand>
</feature>
<dbReference type="HAMAP" id="MF_00034">
    <property type="entry name" value="RuvC"/>
    <property type="match status" value="1"/>
</dbReference>
<accession>A0A2W5RHW9</accession>
<dbReference type="EC" id="3.1.21.10" evidence="13 14"/>
<dbReference type="GO" id="GO:0006310">
    <property type="term" value="P:DNA recombination"/>
    <property type="evidence" value="ECO:0007669"/>
    <property type="project" value="UniProtKB-UniRule"/>
</dbReference>
<feature type="active site" evidence="13">
    <location>
        <position position="139"/>
    </location>
</feature>
<dbReference type="AlphaFoldDB" id="A0A2W5RHW9"/>
<evidence type="ECO:0000313" key="16">
    <source>
        <dbReference type="Proteomes" id="UP000249229"/>
    </source>
</evidence>
<reference evidence="15 16" key="1">
    <citation type="submission" date="2017-08" db="EMBL/GenBank/DDBJ databases">
        <title>Infants hospitalized years apart are colonized by the same room-sourced microbial strains.</title>
        <authorList>
            <person name="Brooks B."/>
            <person name="Olm M.R."/>
            <person name="Firek B.A."/>
            <person name="Baker R."/>
            <person name="Thomas B.C."/>
            <person name="Morowitz M.J."/>
            <person name="Banfield J.F."/>
        </authorList>
    </citation>
    <scope>NUCLEOTIDE SEQUENCE [LARGE SCALE GENOMIC DNA]</scope>
    <source>
        <strain evidence="15">S2_005_001_R1_22</strain>
    </source>
</reference>
<proteinExistence type="inferred from homology"/>
<keyword evidence="6 13" id="KW-0227">DNA damage</keyword>
<name>A0A2W5RHW9_9SPHN</name>
<comment type="subcellular location">
    <subcellularLocation>
        <location evidence="13">Cytoplasm</location>
    </subcellularLocation>
</comment>
<evidence type="ECO:0000256" key="14">
    <source>
        <dbReference type="NCBIfam" id="TIGR00228"/>
    </source>
</evidence>
<keyword evidence="5 13" id="KW-0255">Endonuclease</keyword>
<evidence type="ECO:0000256" key="11">
    <source>
        <dbReference type="ARBA" id="ARBA00023204"/>
    </source>
</evidence>
<dbReference type="GO" id="GO:0006281">
    <property type="term" value="P:DNA repair"/>
    <property type="evidence" value="ECO:0007669"/>
    <property type="project" value="UniProtKB-UniRule"/>
</dbReference>
<evidence type="ECO:0000256" key="2">
    <source>
        <dbReference type="ARBA" id="ARBA00022490"/>
    </source>
</evidence>
<keyword evidence="7 13" id="KW-0378">Hydrolase</keyword>
<evidence type="ECO:0000256" key="6">
    <source>
        <dbReference type="ARBA" id="ARBA00022763"/>
    </source>
</evidence>
<dbReference type="GO" id="GO:0000287">
    <property type="term" value="F:magnesium ion binding"/>
    <property type="evidence" value="ECO:0007669"/>
    <property type="project" value="UniProtKB-UniRule"/>
</dbReference>
<comment type="cofactor">
    <cofactor evidence="13">
        <name>Mg(2+)</name>
        <dbReference type="ChEBI" id="CHEBI:18420"/>
    </cofactor>
    <text evidence="13">Binds 2 Mg(2+) ion per subunit.</text>
</comment>
<evidence type="ECO:0000256" key="10">
    <source>
        <dbReference type="ARBA" id="ARBA00023172"/>
    </source>
</evidence>